<evidence type="ECO:0000256" key="9">
    <source>
        <dbReference type="RuleBase" id="RU000461"/>
    </source>
</evidence>
<evidence type="ECO:0000256" key="2">
    <source>
        <dbReference type="ARBA" id="ARBA00010617"/>
    </source>
</evidence>
<reference evidence="11" key="1">
    <citation type="journal article" date="2020" name="Stud. Mycol.">
        <title>101 Dothideomycetes genomes: a test case for predicting lifestyles and emergence of pathogens.</title>
        <authorList>
            <person name="Haridas S."/>
            <person name="Albert R."/>
            <person name="Binder M."/>
            <person name="Bloem J."/>
            <person name="Labutti K."/>
            <person name="Salamov A."/>
            <person name="Andreopoulos B."/>
            <person name="Baker S."/>
            <person name="Barry K."/>
            <person name="Bills G."/>
            <person name="Bluhm B."/>
            <person name="Cannon C."/>
            <person name="Castanera R."/>
            <person name="Culley D."/>
            <person name="Daum C."/>
            <person name="Ezra D."/>
            <person name="Gonzalez J."/>
            <person name="Henrissat B."/>
            <person name="Kuo A."/>
            <person name="Liang C."/>
            <person name="Lipzen A."/>
            <person name="Lutzoni F."/>
            <person name="Magnuson J."/>
            <person name="Mondo S."/>
            <person name="Nolan M."/>
            <person name="Ohm R."/>
            <person name="Pangilinan J."/>
            <person name="Park H.-J."/>
            <person name="Ramirez L."/>
            <person name="Alfaro M."/>
            <person name="Sun H."/>
            <person name="Tritt A."/>
            <person name="Yoshinaga Y."/>
            <person name="Zwiers L.-H."/>
            <person name="Turgeon B."/>
            <person name="Goodwin S."/>
            <person name="Spatafora J."/>
            <person name="Crous P."/>
            <person name="Grigoriev I."/>
        </authorList>
    </citation>
    <scope>NUCLEOTIDE SEQUENCE</scope>
    <source>
        <strain evidence="11">CBS 175.79</strain>
    </source>
</reference>
<keyword evidence="10" id="KW-1133">Transmembrane helix</keyword>
<keyword evidence="3 8" id="KW-0349">Heme</keyword>
<dbReference type="GO" id="GO:0020037">
    <property type="term" value="F:heme binding"/>
    <property type="evidence" value="ECO:0007669"/>
    <property type="project" value="InterPro"/>
</dbReference>
<keyword evidence="7 9" id="KW-0503">Monooxygenase</keyword>
<proteinExistence type="inferred from homology"/>
<protein>
    <submittedName>
        <fullName evidence="11">Cytochrome P450 67</fullName>
    </submittedName>
</protein>
<dbReference type="PANTHER" id="PTHR24305">
    <property type="entry name" value="CYTOCHROME P450"/>
    <property type="match status" value="1"/>
</dbReference>
<evidence type="ECO:0000256" key="7">
    <source>
        <dbReference type="ARBA" id="ARBA00023033"/>
    </source>
</evidence>
<keyword evidence="10" id="KW-0472">Membrane</keyword>
<evidence type="ECO:0000256" key="6">
    <source>
        <dbReference type="ARBA" id="ARBA00023004"/>
    </source>
</evidence>
<feature type="binding site" description="axial binding residue" evidence="8">
    <location>
        <position position="467"/>
    </location>
    <ligand>
        <name>heme</name>
        <dbReference type="ChEBI" id="CHEBI:30413"/>
    </ligand>
    <ligandPart>
        <name>Fe</name>
        <dbReference type="ChEBI" id="CHEBI:18248"/>
    </ligandPart>
</feature>
<dbReference type="EMBL" id="ML978067">
    <property type="protein sequence ID" value="KAF2019812.1"/>
    <property type="molecule type" value="Genomic_DNA"/>
</dbReference>
<accession>A0A6A5Y2P2</accession>
<gene>
    <name evidence="11" type="ORF">BU24DRAFT_489690</name>
</gene>
<evidence type="ECO:0000256" key="3">
    <source>
        <dbReference type="ARBA" id="ARBA00022617"/>
    </source>
</evidence>
<keyword evidence="5 9" id="KW-0560">Oxidoreductase</keyword>
<dbReference type="GO" id="GO:0004497">
    <property type="term" value="F:monooxygenase activity"/>
    <property type="evidence" value="ECO:0007669"/>
    <property type="project" value="UniProtKB-KW"/>
</dbReference>
<dbReference type="Gene3D" id="1.10.630.10">
    <property type="entry name" value="Cytochrome P450"/>
    <property type="match status" value="1"/>
</dbReference>
<sequence>MAVQSLVYPNLFVLGFSVVIAYVLGTAIYRLYFHPLARYPGPFWARLSSIPSWWHTKNQDRHLWLLSLQQKYGNEFRHRPDGVCINTPSAYKHIFGPKGNVKKSEYYQVWPRTVDTLNTWNCTAISVHARKRRVLNYAFSEAALREAEVFIHSNVNRWLDLLGQQRKPEDDCTAPLNMADNVTYLVFDILGDLCFGKSFDMKEPDSELRHVPEIMIQFMEILNPMAWSPWASIWVWFKPRGLDNLLAAYSPPAVKNWEAFVEDCLEKRTQKQKEIEENPEATTEVRKDFFHWLFKAVDPETGERGYSLSELYAECELLTIAGSDTTAIVISAMFFYLARNPEVQARLAKEIKATFSTYDDIKSGSTLQSCDYLTAILYECLRMAPPVSAEPSREVLRGGTTVDGKYFPEGSLVSTALWAMQYNERYYADPLKFQPERWIIGEGGSTAESVALAESAFCAFSTGSRGCVGKNMAWLEMRIVLAKTIWRYEIIQDPTNDLGGGDPKGRPGRQVKDQYQTYEIFVSNRKGPMVLLKDRV</sequence>
<keyword evidence="10" id="KW-0812">Transmembrane</keyword>
<dbReference type="AlphaFoldDB" id="A0A6A5Y2P2"/>
<organism evidence="11 12">
    <name type="scientific">Aaosphaeria arxii CBS 175.79</name>
    <dbReference type="NCBI Taxonomy" id="1450172"/>
    <lineage>
        <taxon>Eukaryota</taxon>
        <taxon>Fungi</taxon>
        <taxon>Dikarya</taxon>
        <taxon>Ascomycota</taxon>
        <taxon>Pezizomycotina</taxon>
        <taxon>Dothideomycetes</taxon>
        <taxon>Pleosporomycetidae</taxon>
        <taxon>Pleosporales</taxon>
        <taxon>Pleosporales incertae sedis</taxon>
        <taxon>Aaosphaeria</taxon>
    </lineage>
</organism>
<evidence type="ECO:0000313" key="12">
    <source>
        <dbReference type="Proteomes" id="UP000799778"/>
    </source>
</evidence>
<dbReference type="Pfam" id="PF00067">
    <property type="entry name" value="p450"/>
    <property type="match status" value="1"/>
</dbReference>
<evidence type="ECO:0000256" key="8">
    <source>
        <dbReference type="PIRSR" id="PIRSR602401-1"/>
    </source>
</evidence>
<dbReference type="CDD" id="cd11061">
    <property type="entry name" value="CYP67-like"/>
    <property type="match status" value="1"/>
</dbReference>
<name>A0A6A5Y2P2_9PLEO</name>
<comment type="cofactor">
    <cofactor evidence="1 8">
        <name>heme</name>
        <dbReference type="ChEBI" id="CHEBI:30413"/>
    </cofactor>
</comment>
<evidence type="ECO:0000256" key="4">
    <source>
        <dbReference type="ARBA" id="ARBA00022723"/>
    </source>
</evidence>
<keyword evidence="6 8" id="KW-0408">Iron</keyword>
<dbReference type="InterPro" id="IPR036396">
    <property type="entry name" value="Cyt_P450_sf"/>
</dbReference>
<dbReference type="PRINTS" id="PR00385">
    <property type="entry name" value="P450"/>
</dbReference>
<dbReference type="Proteomes" id="UP000799778">
    <property type="component" value="Unassembled WGS sequence"/>
</dbReference>
<keyword evidence="12" id="KW-1185">Reference proteome</keyword>
<dbReference type="PRINTS" id="PR00463">
    <property type="entry name" value="EP450I"/>
</dbReference>
<keyword evidence="4 8" id="KW-0479">Metal-binding</keyword>
<dbReference type="SUPFAM" id="SSF48264">
    <property type="entry name" value="Cytochrome P450"/>
    <property type="match status" value="1"/>
</dbReference>
<dbReference type="PANTHER" id="PTHR24305:SF237">
    <property type="entry name" value="CYTOCHROME P450 MONOOXYGENASE ATNE-RELATED"/>
    <property type="match status" value="1"/>
</dbReference>
<evidence type="ECO:0000256" key="1">
    <source>
        <dbReference type="ARBA" id="ARBA00001971"/>
    </source>
</evidence>
<dbReference type="InterPro" id="IPR002401">
    <property type="entry name" value="Cyt_P450_E_grp-I"/>
</dbReference>
<dbReference type="GO" id="GO:0005506">
    <property type="term" value="F:iron ion binding"/>
    <property type="evidence" value="ECO:0007669"/>
    <property type="project" value="InterPro"/>
</dbReference>
<dbReference type="InterPro" id="IPR017972">
    <property type="entry name" value="Cyt_P450_CS"/>
</dbReference>
<dbReference type="InterPro" id="IPR001128">
    <property type="entry name" value="Cyt_P450"/>
</dbReference>
<dbReference type="PROSITE" id="PS00086">
    <property type="entry name" value="CYTOCHROME_P450"/>
    <property type="match status" value="1"/>
</dbReference>
<evidence type="ECO:0000256" key="5">
    <source>
        <dbReference type="ARBA" id="ARBA00023002"/>
    </source>
</evidence>
<evidence type="ECO:0000256" key="10">
    <source>
        <dbReference type="SAM" id="Phobius"/>
    </source>
</evidence>
<dbReference type="GO" id="GO:0016705">
    <property type="term" value="F:oxidoreductase activity, acting on paired donors, with incorporation or reduction of molecular oxygen"/>
    <property type="evidence" value="ECO:0007669"/>
    <property type="project" value="InterPro"/>
</dbReference>
<dbReference type="OrthoDB" id="1470350at2759"/>
<dbReference type="InterPro" id="IPR050121">
    <property type="entry name" value="Cytochrome_P450_monoxygenase"/>
</dbReference>
<comment type="similarity">
    <text evidence="2 9">Belongs to the cytochrome P450 family.</text>
</comment>
<evidence type="ECO:0000313" key="11">
    <source>
        <dbReference type="EMBL" id="KAF2019812.1"/>
    </source>
</evidence>
<dbReference type="RefSeq" id="XP_033388151.1">
    <property type="nucleotide sequence ID" value="XM_033533658.1"/>
</dbReference>
<dbReference type="GeneID" id="54291055"/>
<feature type="transmembrane region" description="Helical" evidence="10">
    <location>
        <begin position="12"/>
        <end position="32"/>
    </location>
</feature>